<dbReference type="Gramene" id="mRNA:HanXRQr2_Chr05g0205411">
    <property type="protein sequence ID" value="mRNA:HanXRQr2_Chr05g0205411"/>
    <property type="gene ID" value="HanXRQr2_Chr05g0205411"/>
</dbReference>
<evidence type="ECO:0000313" key="2">
    <source>
        <dbReference type="Proteomes" id="UP000215914"/>
    </source>
</evidence>
<evidence type="ECO:0000313" key="1">
    <source>
        <dbReference type="EMBL" id="KAF5805125.1"/>
    </source>
</evidence>
<keyword evidence="2" id="KW-1185">Reference proteome</keyword>
<dbReference type="Proteomes" id="UP000215914">
    <property type="component" value="Unassembled WGS sequence"/>
</dbReference>
<dbReference type="AlphaFoldDB" id="A0A9K3IYJ7"/>
<comment type="caution">
    <text evidence="1">The sequence shown here is derived from an EMBL/GenBank/DDBJ whole genome shotgun (WGS) entry which is preliminary data.</text>
</comment>
<reference evidence="1" key="2">
    <citation type="submission" date="2020-06" db="EMBL/GenBank/DDBJ databases">
        <title>Helianthus annuus Genome sequencing and assembly Release 2.</title>
        <authorList>
            <person name="Gouzy J."/>
            <person name="Langlade N."/>
            <person name="Munos S."/>
        </authorList>
    </citation>
    <scope>NUCLEOTIDE SEQUENCE</scope>
    <source>
        <tissue evidence="1">Leaves</tissue>
    </source>
</reference>
<accession>A0A9K3IYJ7</accession>
<protein>
    <submittedName>
        <fullName evidence="1">Uncharacterized protein</fullName>
    </submittedName>
</protein>
<proteinExistence type="predicted"/>
<reference evidence="1" key="1">
    <citation type="journal article" date="2017" name="Nature">
        <title>The sunflower genome provides insights into oil metabolism, flowering and Asterid evolution.</title>
        <authorList>
            <person name="Badouin H."/>
            <person name="Gouzy J."/>
            <person name="Grassa C.J."/>
            <person name="Murat F."/>
            <person name="Staton S.E."/>
            <person name="Cottret L."/>
            <person name="Lelandais-Briere C."/>
            <person name="Owens G.L."/>
            <person name="Carrere S."/>
            <person name="Mayjonade B."/>
            <person name="Legrand L."/>
            <person name="Gill N."/>
            <person name="Kane N.C."/>
            <person name="Bowers J.E."/>
            <person name="Hubner S."/>
            <person name="Bellec A."/>
            <person name="Berard A."/>
            <person name="Berges H."/>
            <person name="Blanchet N."/>
            <person name="Boniface M.C."/>
            <person name="Brunel D."/>
            <person name="Catrice O."/>
            <person name="Chaidir N."/>
            <person name="Claudel C."/>
            <person name="Donnadieu C."/>
            <person name="Faraut T."/>
            <person name="Fievet G."/>
            <person name="Helmstetter N."/>
            <person name="King M."/>
            <person name="Knapp S.J."/>
            <person name="Lai Z."/>
            <person name="Le Paslier M.C."/>
            <person name="Lippi Y."/>
            <person name="Lorenzon L."/>
            <person name="Mandel J.R."/>
            <person name="Marage G."/>
            <person name="Marchand G."/>
            <person name="Marquand E."/>
            <person name="Bret-Mestries E."/>
            <person name="Morien E."/>
            <person name="Nambeesan S."/>
            <person name="Nguyen T."/>
            <person name="Pegot-Espagnet P."/>
            <person name="Pouilly N."/>
            <person name="Raftis F."/>
            <person name="Sallet E."/>
            <person name="Schiex T."/>
            <person name="Thomas J."/>
            <person name="Vandecasteele C."/>
            <person name="Vares D."/>
            <person name="Vear F."/>
            <person name="Vautrin S."/>
            <person name="Crespi M."/>
            <person name="Mangin B."/>
            <person name="Burke J.M."/>
            <person name="Salse J."/>
            <person name="Munos S."/>
            <person name="Vincourt P."/>
            <person name="Rieseberg L.H."/>
            <person name="Langlade N.B."/>
        </authorList>
    </citation>
    <scope>NUCLEOTIDE SEQUENCE</scope>
    <source>
        <tissue evidence="1">Leaves</tissue>
    </source>
</reference>
<organism evidence="1 2">
    <name type="scientific">Helianthus annuus</name>
    <name type="common">Common sunflower</name>
    <dbReference type="NCBI Taxonomy" id="4232"/>
    <lineage>
        <taxon>Eukaryota</taxon>
        <taxon>Viridiplantae</taxon>
        <taxon>Streptophyta</taxon>
        <taxon>Embryophyta</taxon>
        <taxon>Tracheophyta</taxon>
        <taxon>Spermatophyta</taxon>
        <taxon>Magnoliopsida</taxon>
        <taxon>eudicotyledons</taxon>
        <taxon>Gunneridae</taxon>
        <taxon>Pentapetalae</taxon>
        <taxon>asterids</taxon>
        <taxon>campanulids</taxon>
        <taxon>Asterales</taxon>
        <taxon>Asteraceae</taxon>
        <taxon>Asteroideae</taxon>
        <taxon>Heliantheae alliance</taxon>
        <taxon>Heliantheae</taxon>
        <taxon>Helianthus</taxon>
    </lineage>
</organism>
<sequence length="49" mass="5540">MSICGVVDQLRTNALFTEESKGEFTLFPRHGIPGGLGMGWNDYPHFLHY</sequence>
<name>A0A9K3IYJ7_HELAN</name>
<dbReference type="EMBL" id="MNCJ02000320">
    <property type="protein sequence ID" value="KAF5805125.1"/>
    <property type="molecule type" value="Genomic_DNA"/>
</dbReference>
<gene>
    <name evidence="1" type="ORF">HanXRQr2_Chr05g0205411</name>
</gene>